<proteinExistence type="predicted"/>
<dbReference type="Gene3D" id="1.10.287.130">
    <property type="match status" value="1"/>
</dbReference>
<dbReference type="GO" id="GO:0009927">
    <property type="term" value="F:histidine phosphotransfer kinase activity"/>
    <property type="evidence" value="ECO:0007669"/>
    <property type="project" value="TreeGrafter"/>
</dbReference>
<dbReference type="InterPro" id="IPR004358">
    <property type="entry name" value="Sig_transdc_His_kin-like_C"/>
</dbReference>
<dbReference type="CDD" id="cd00082">
    <property type="entry name" value="HisKA"/>
    <property type="match status" value="1"/>
</dbReference>
<dbReference type="CDD" id="cd16922">
    <property type="entry name" value="HATPase_EvgS-ArcB-TorS-like"/>
    <property type="match status" value="1"/>
</dbReference>
<dbReference type="PROSITE" id="PS50109">
    <property type="entry name" value="HIS_KIN"/>
    <property type="match status" value="1"/>
</dbReference>
<sequence length="591" mass="63458">MRPFATCKGAARTRSLVSFPRTSAALPRFAEWLDQDVTSVTARSLPTLGVRLAICAATALIYALAVDLQGGLLWGLAVASAEAAVFICSSPQRADRKISHAQRLSYVAAVAWMNIVWWSLAIMLWRQDHPALRMAALCVVCAFLVHAQAFTARSKTLLLIVGGGSATLLLVLCGVLNDFPPSERLALCAAAIILIIYTAKAAQTNGQQGRALELAKSQAEAASQAKSEFLALMSHELRTPLNGMLGLSQALKLEPLEPGEREQVELLEESGRTLLALLNDVLDMAKIEAGKLDIAPTQEDLSRLAERVVRINQAQAREKGTEITLEIDPATPRALLFDPLRVRQCLGNLVSNAVKFTPAGQIRVRVTCEAGDQPDRMLAKIIVSDTGVGMGPAVLARIFTPFEQADPTIARRTGGTGLGLNITRRLAQMMGGSVSVRSTEGKGSTFTLTFGCRLPSAGAAETGGPLSGEHPLRLLVVDDYAVNRKVIAMMLAPLGCEIVEADNGQRALDLLAEREVDAVLLDFNMPVMGGLETTRRLRADPRWRKLPIVCLTAGVMDDERAAAATAGMDGFIEKPIEMSTLVSTLARVARR</sequence>
<dbReference type="KEGG" id="ccr:CC_0723"/>
<dbReference type="SMR" id="Q9AA83"/>
<accession>Q9AA83</accession>
<gene>
    <name evidence="11" type="ordered locus">CC_0723</name>
</gene>
<evidence type="ECO:0000256" key="8">
    <source>
        <dbReference type="SAM" id="Phobius"/>
    </source>
</evidence>
<dbReference type="CDD" id="cd17546">
    <property type="entry name" value="REC_hyHK_CKI1_RcsC-like"/>
    <property type="match status" value="1"/>
</dbReference>
<keyword evidence="12" id="KW-1185">Reference proteome</keyword>
<dbReference type="PANTHER" id="PTHR43047">
    <property type="entry name" value="TWO-COMPONENT HISTIDINE PROTEIN KINASE"/>
    <property type="match status" value="1"/>
</dbReference>
<dbReference type="Pfam" id="PF02518">
    <property type="entry name" value="HATPase_c"/>
    <property type="match status" value="1"/>
</dbReference>
<dbReference type="InterPro" id="IPR003594">
    <property type="entry name" value="HATPase_dom"/>
</dbReference>
<dbReference type="PRINTS" id="PR00344">
    <property type="entry name" value="BCTRLSENSOR"/>
</dbReference>
<dbReference type="EMBL" id="AE005673">
    <property type="protein sequence ID" value="AAK22708.1"/>
    <property type="molecule type" value="Genomic_DNA"/>
</dbReference>
<feature type="transmembrane region" description="Helical" evidence="8">
    <location>
        <begin position="157"/>
        <end position="177"/>
    </location>
</feature>
<dbReference type="SMART" id="SM00387">
    <property type="entry name" value="HATPase_c"/>
    <property type="match status" value="1"/>
</dbReference>
<keyword evidence="8" id="KW-0812">Transmembrane</keyword>
<dbReference type="Gene3D" id="3.30.565.10">
    <property type="entry name" value="Histidine kinase-like ATPase, C-terminal domain"/>
    <property type="match status" value="1"/>
</dbReference>
<keyword evidence="4" id="KW-0808">Transferase</keyword>
<name>Q9AA83_CAUVC</name>
<dbReference type="InterPro" id="IPR003661">
    <property type="entry name" value="HisK_dim/P_dom"/>
</dbReference>
<dbReference type="InterPro" id="IPR036890">
    <property type="entry name" value="HATPase_C_sf"/>
</dbReference>
<dbReference type="HOGENOM" id="CLU_000445_114_75_5"/>
<evidence type="ECO:0000259" key="10">
    <source>
        <dbReference type="PROSITE" id="PS50110"/>
    </source>
</evidence>
<protein>
    <recommendedName>
        <fullName evidence="2">histidine kinase</fullName>
        <ecNumber evidence="2">2.7.13.3</ecNumber>
    </recommendedName>
</protein>
<dbReference type="PANTHER" id="PTHR43047:SF72">
    <property type="entry name" value="OSMOSENSING HISTIDINE PROTEIN KINASE SLN1"/>
    <property type="match status" value="1"/>
</dbReference>
<feature type="domain" description="Histidine kinase" evidence="9">
    <location>
        <begin position="232"/>
        <end position="454"/>
    </location>
</feature>
<dbReference type="PATRIC" id="fig|190650.5.peg.733"/>
<evidence type="ECO:0000256" key="3">
    <source>
        <dbReference type="ARBA" id="ARBA00022553"/>
    </source>
</evidence>
<dbReference type="InterPro" id="IPR005467">
    <property type="entry name" value="His_kinase_dom"/>
</dbReference>
<keyword evidence="8" id="KW-1133">Transmembrane helix</keyword>
<dbReference type="FunFam" id="3.30.565.10:FF:000010">
    <property type="entry name" value="Sensor histidine kinase RcsC"/>
    <property type="match status" value="1"/>
</dbReference>
<dbReference type="EnsemblBacteria" id="AAK22708">
    <property type="protein sequence ID" value="AAK22708"/>
    <property type="gene ID" value="CC_0723"/>
</dbReference>
<dbReference type="SMART" id="SM00448">
    <property type="entry name" value="REC"/>
    <property type="match status" value="1"/>
</dbReference>
<dbReference type="InterPro" id="IPR036097">
    <property type="entry name" value="HisK_dim/P_sf"/>
</dbReference>
<evidence type="ECO:0000256" key="7">
    <source>
        <dbReference type="PROSITE-ProRule" id="PRU00169"/>
    </source>
</evidence>
<reference evidence="11 12" key="1">
    <citation type="journal article" date="2001" name="Proc. Natl. Acad. Sci. U.S.A.">
        <title>Complete genome sequence of Caulobacter crescentus.</title>
        <authorList>
            <person name="Nierman W.C."/>
            <person name="Feldblyum T.V."/>
            <person name="Laub M.T."/>
            <person name="Paulsen I.T."/>
            <person name="Nelson K.E."/>
            <person name="Eisen J.A."/>
            <person name="Heidelberg J.F."/>
            <person name="Alley M.R."/>
            <person name="Ohta N."/>
            <person name="Maddock J.R."/>
            <person name="Potocka I."/>
            <person name="Nelson W.C."/>
            <person name="Newton A."/>
            <person name="Stephens C."/>
            <person name="Phadke N.D."/>
            <person name="Ely B."/>
            <person name="DeBoy R.T."/>
            <person name="Dodson R.J."/>
            <person name="Durkin A.S."/>
            <person name="Gwinn M.L."/>
            <person name="Haft D.H."/>
            <person name="Kolonay J.F."/>
            <person name="Smit J."/>
            <person name="Craven M.B."/>
            <person name="Khouri H."/>
            <person name="Shetty J."/>
            <person name="Berry K."/>
            <person name="Utterback T."/>
            <person name="Tran K."/>
            <person name="Wolf A."/>
            <person name="Vamathevan J."/>
            <person name="Ermolaeva M."/>
            <person name="White O."/>
            <person name="Salzberg S.L."/>
            <person name="Venter J.C."/>
            <person name="Shapiro L."/>
            <person name="Fraser C.M."/>
        </authorList>
    </citation>
    <scope>NUCLEOTIDE SEQUENCE [LARGE SCALE GENOMIC DNA]</scope>
    <source>
        <strain evidence="12">ATCC 19089 / CB15</strain>
    </source>
</reference>
<comment type="catalytic activity">
    <reaction evidence="1">
        <text>ATP + protein L-histidine = ADP + protein N-phospho-L-histidine.</text>
        <dbReference type="EC" id="2.7.13.3"/>
    </reaction>
</comment>
<dbReference type="InterPro" id="IPR011006">
    <property type="entry name" value="CheY-like_superfamily"/>
</dbReference>
<dbReference type="Pfam" id="PF00512">
    <property type="entry name" value="HisKA"/>
    <property type="match status" value="1"/>
</dbReference>
<dbReference type="BioCyc" id="CAULO:CC0723-MONOMER"/>
<dbReference type="EC" id="2.7.13.3" evidence="2"/>
<feature type="transmembrane region" description="Helical" evidence="8">
    <location>
        <begin position="48"/>
        <end position="66"/>
    </location>
</feature>
<dbReference type="InterPro" id="IPR001789">
    <property type="entry name" value="Sig_transdc_resp-reg_receiver"/>
</dbReference>
<feature type="modified residue" description="4-aspartylphosphate" evidence="7">
    <location>
        <position position="522"/>
    </location>
</feature>
<dbReference type="SUPFAM" id="SSF55874">
    <property type="entry name" value="ATPase domain of HSP90 chaperone/DNA topoisomerase II/histidine kinase"/>
    <property type="match status" value="1"/>
</dbReference>
<evidence type="ECO:0000256" key="4">
    <source>
        <dbReference type="ARBA" id="ARBA00022679"/>
    </source>
</evidence>
<keyword evidence="3 7" id="KW-0597">Phosphoprotein</keyword>
<feature type="transmembrane region" description="Helical" evidence="8">
    <location>
        <begin position="131"/>
        <end position="150"/>
    </location>
</feature>
<evidence type="ECO:0000256" key="6">
    <source>
        <dbReference type="ARBA" id="ARBA00023012"/>
    </source>
</evidence>
<keyword evidence="8" id="KW-0472">Membrane</keyword>
<dbReference type="Proteomes" id="UP000001816">
    <property type="component" value="Chromosome"/>
</dbReference>
<keyword evidence="6" id="KW-0902">Two-component regulatory system</keyword>
<dbReference type="AlphaFoldDB" id="Q9AA83"/>
<dbReference type="GO" id="GO:0005886">
    <property type="term" value="C:plasma membrane"/>
    <property type="evidence" value="ECO:0007669"/>
    <property type="project" value="TreeGrafter"/>
</dbReference>
<evidence type="ECO:0000256" key="5">
    <source>
        <dbReference type="ARBA" id="ARBA00022777"/>
    </source>
</evidence>
<feature type="domain" description="Response regulatory" evidence="10">
    <location>
        <begin position="473"/>
        <end position="589"/>
    </location>
</feature>
<dbReference type="SUPFAM" id="SSF52172">
    <property type="entry name" value="CheY-like"/>
    <property type="match status" value="1"/>
</dbReference>
<keyword evidence="5 11" id="KW-0418">Kinase</keyword>
<evidence type="ECO:0000256" key="1">
    <source>
        <dbReference type="ARBA" id="ARBA00000085"/>
    </source>
</evidence>
<evidence type="ECO:0000259" key="9">
    <source>
        <dbReference type="PROSITE" id="PS50109"/>
    </source>
</evidence>
<dbReference type="SMART" id="SM00388">
    <property type="entry name" value="HisKA"/>
    <property type="match status" value="1"/>
</dbReference>
<organism evidence="11 12">
    <name type="scientific">Caulobacter vibrioides (strain ATCC 19089 / CIP 103742 / CB 15)</name>
    <name type="common">Caulobacter crescentus</name>
    <dbReference type="NCBI Taxonomy" id="190650"/>
    <lineage>
        <taxon>Bacteria</taxon>
        <taxon>Pseudomonadati</taxon>
        <taxon>Pseudomonadota</taxon>
        <taxon>Alphaproteobacteria</taxon>
        <taxon>Caulobacterales</taxon>
        <taxon>Caulobacteraceae</taxon>
        <taxon>Caulobacter</taxon>
    </lineage>
</organism>
<dbReference type="STRING" id="190650.CC_0723"/>
<dbReference type="PIR" id="H87338">
    <property type="entry name" value="H87338"/>
</dbReference>
<dbReference type="PROSITE" id="PS50110">
    <property type="entry name" value="RESPONSE_REGULATORY"/>
    <property type="match status" value="1"/>
</dbReference>
<dbReference type="GO" id="GO:0000155">
    <property type="term" value="F:phosphorelay sensor kinase activity"/>
    <property type="evidence" value="ECO:0007669"/>
    <property type="project" value="InterPro"/>
</dbReference>
<evidence type="ECO:0000313" key="12">
    <source>
        <dbReference type="Proteomes" id="UP000001816"/>
    </source>
</evidence>
<feature type="transmembrane region" description="Helical" evidence="8">
    <location>
        <begin position="72"/>
        <end position="92"/>
    </location>
</feature>
<dbReference type="Gene3D" id="3.40.50.2300">
    <property type="match status" value="1"/>
</dbReference>
<evidence type="ECO:0000256" key="2">
    <source>
        <dbReference type="ARBA" id="ARBA00012438"/>
    </source>
</evidence>
<evidence type="ECO:0000313" key="11">
    <source>
        <dbReference type="EMBL" id="AAK22708.1"/>
    </source>
</evidence>
<dbReference type="SUPFAM" id="SSF47384">
    <property type="entry name" value="Homodimeric domain of signal transducing histidine kinase"/>
    <property type="match status" value="1"/>
</dbReference>
<feature type="transmembrane region" description="Helical" evidence="8">
    <location>
        <begin position="104"/>
        <end position="125"/>
    </location>
</feature>
<dbReference type="eggNOG" id="COG0784">
    <property type="taxonomic scope" value="Bacteria"/>
</dbReference>
<dbReference type="Pfam" id="PF00072">
    <property type="entry name" value="Response_reg"/>
    <property type="match status" value="1"/>
</dbReference>
<dbReference type="eggNOG" id="COG0642">
    <property type="taxonomic scope" value="Bacteria"/>
</dbReference>